<evidence type="ECO:0000313" key="3">
    <source>
        <dbReference type="EMBL" id="KAK2962165.1"/>
    </source>
</evidence>
<protein>
    <submittedName>
        <fullName evidence="3">Uncharacterized protein</fullName>
    </submittedName>
</protein>
<keyword evidence="4" id="KW-1185">Reference proteome</keyword>
<proteinExistence type="predicted"/>
<keyword evidence="2" id="KW-0732">Signal</keyword>
<evidence type="ECO:0000313" key="4">
    <source>
        <dbReference type="Proteomes" id="UP001281761"/>
    </source>
</evidence>
<organism evidence="3 4">
    <name type="scientific">Blattamonas nauphoetae</name>
    <dbReference type="NCBI Taxonomy" id="2049346"/>
    <lineage>
        <taxon>Eukaryota</taxon>
        <taxon>Metamonada</taxon>
        <taxon>Preaxostyla</taxon>
        <taxon>Oxymonadida</taxon>
        <taxon>Blattamonas</taxon>
    </lineage>
</organism>
<name>A0ABQ9YES7_9EUKA</name>
<comment type="caution">
    <text evidence="3">The sequence shown here is derived from an EMBL/GenBank/DDBJ whole genome shotgun (WGS) entry which is preliminary data.</text>
</comment>
<reference evidence="3 4" key="1">
    <citation type="journal article" date="2022" name="bioRxiv">
        <title>Genomics of Preaxostyla Flagellates Illuminates Evolutionary Transitions and the Path Towards Mitochondrial Loss.</title>
        <authorList>
            <person name="Novak L.V.F."/>
            <person name="Treitli S.C."/>
            <person name="Pyrih J."/>
            <person name="Halakuc P."/>
            <person name="Pipaliya S.V."/>
            <person name="Vacek V."/>
            <person name="Brzon O."/>
            <person name="Soukal P."/>
            <person name="Eme L."/>
            <person name="Dacks J.B."/>
            <person name="Karnkowska A."/>
            <person name="Elias M."/>
            <person name="Hampl V."/>
        </authorList>
    </citation>
    <scope>NUCLEOTIDE SEQUENCE [LARGE SCALE GENOMIC DNA]</scope>
    <source>
        <strain evidence="3">NAU3</strain>
        <tissue evidence="3">Gut</tissue>
    </source>
</reference>
<feature type="compositionally biased region" description="Basic and acidic residues" evidence="1">
    <location>
        <begin position="102"/>
        <end position="121"/>
    </location>
</feature>
<evidence type="ECO:0000256" key="2">
    <source>
        <dbReference type="SAM" id="SignalP"/>
    </source>
</evidence>
<evidence type="ECO:0000256" key="1">
    <source>
        <dbReference type="SAM" id="MobiDB-lite"/>
    </source>
</evidence>
<feature type="chain" id="PRO_5046225196" evidence="2">
    <location>
        <begin position="17"/>
        <end position="121"/>
    </location>
</feature>
<feature type="region of interest" description="Disordered" evidence="1">
    <location>
        <begin position="94"/>
        <end position="121"/>
    </location>
</feature>
<dbReference type="Proteomes" id="UP001281761">
    <property type="component" value="Unassembled WGS sequence"/>
</dbReference>
<dbReference type="EMBL" id="JARBJD010000012">
    <property type="protein sequence ID" value="KAK2962165.1"/>
    <property type="molecule type" value="Genomic_DNA"/>
</dbReference>
<feature type="signal peptide" evidence="2">
    <location>
        <begin position="1"/>
        <end position="16"/>
    </location>
</feature>
<sequence>MIVSAFVSLISPLSYGTFVAPFYNLVAGDNLPEMIPQPIPSHLPSQLHLDLFPLSSLLTLSFPSLPTPGLILPPLHRQTRYITPTHLTSNRAILLQQSHSESTQRRELGDRRSGERARHRI</sequence>
<accession>A0ABQ9YES7</accession>
<gene>
    <name evidence="3" type="ORF">BLNAU_2825</name>
</gene>